<accession>A0A0J1IL74</accession>
<dbReference type="FunFam" id="3.40.50.2300:FF:000113">
    <property type="entry name" value="Low molecular weight protein-tyrosine-phosphatase"/>
    <property type="match status" value="1"/>
</dbReference>
<evidence type="ECO:0000313" key="8">
    <source>
        <dbReference type="EMBL" id="KLV26747.1"/>
    </source>
</evidence>
<dbReference type="Proteomes" id="UP000036045">
    <property type="component" value="Unassembled WGS sequence"/>
</dbReference>
<dbReference type="GO" id="GO:0004725">
    <property type="term" value="F:protein tyrosine phosphatase activity"/>
    <property type="evidence" value="ECO:0007669"/>
    <property type="project" value="UniProtKB-EC"/>
</dbReference>
<comment type="caution">
    <text evidence="8">The sequence shown here is derived from an EMBL/GenBank/DDBJ whole genome shotgun (WGS) entry which is preliminary data.</text>
</comment>
<evidence type="ECO:0000313" key="9">
    <source>
        <dbReference type="Proteomes" id="UP000036045"/>
    </source>
</evidence>
<dbReference type="RefSeq" id="WP_047941722.1">
    <property type="nucleotide sequence ID" value="NZ_JABRVN010000043.1"/>
</dbReference>
<gene>
    <name evidence="8" type="ORF">ABW02_09380</name>
</gene>
<feature type="active site" description="Nucleophile" evidence="6">
    <location>
        <position position="9"/>
    </location>
</feature>
<dbReference type="Pfam" id="PF01451">
    <property type="entry name" value="LMWPc"/>
    <property type="match status" value="1"/>
</dbReference>
<keyword evidence="9" id="KW-1185">Reference proteome</keyword>
<keyword evidence="4" id="KW-0904">Protein phosphatase</keyword>
<feature type="domain" description="Phosphotyrosine protein phosphatase I" evidence="7">
    <location>
        <begin position="3"/>
        <end position="150"/>
    </location>
</feature>
<protein>
    <recommendedName>
        <fullName evidence="2">protein-tyrosine-phosphatase</fullName>
        <ecNumber evidence="2">3.1.3.48</ecNumber>
    </recommendedName>
</protein>
<dbReference type="OrthoDB" id="9784339at2"/>
<dbReference type="InterPro" id="IPR017867">
    <property type="entry name" value="Tyr_phospatase_low_mol_wt"/>
</dbReference>
<dbReference type="PANTHER" id="PTHR11717:SF7">
    <property type="entry name" value="LOW MOLECULAR WEIGHT PHOSPHOTYROSINE PROTEIN PHOSPHATASE"/>
    <property type="match status" value="1"/>
</dbReference>
<dbReference type="Gene3D" id="3.40.50.2300">
    <property type="match status" value="1"/>
</dbReference>
<dbReference type="PATRIC" id="fig|1397.4.peg.5143"/>
<feature type="active site" description="Proton donor" evidence="6">
    <location>
        <position position="126"/>
    </location>
</feature>
<dbReference type="SMART" id="SM00226">
    <property type="entry name" value="LMWPc"/>
    <property type="match status" value="1"/>
</dbReference>
<evidence type="ECO:0000256" key="6">
    <source>
        <dbReference type="PIRSR" id="PIRSR617867-1"/>
    </source>
</evidence>
<comment type="similarity">
    <text evidence="1">Belongs to the low molecular weight phosphotyrosine protein phosphatase family.</text>
</comment>
<sequence>MKIRVLFICLGNICRSPMAEAVFRDLVEKEGLQDRIICDSAGTGGWHTGNPPHQGTRDILKVNKIKDAGIFARQLADKDLEEFDYLIAMDNSNIANIKKLNEMLDGTKVRLLMDYTDHAAGKEVPDPYYTGNFEEVFALVKDGCEGLLREIKQRYSL</sequence>
<dbReference type="PRINTS" id="PR00719">
    <property type="entry name" value="LMWPTPASE"/>
</dbReference>
<reference evidence="8 9" key="1">
    <citation type="submission" date="2015-05" db="EMBL/GenBank/DDBJ databases">
        <title>Whole genome sequence and identification of bacterial endophytes from Costus igneus.</title>
        <authorList>
            <person name="Lee Y.P."/>
            <person name="Gan H.M."/>
            <person name="Eng W."/>
            <person name="Wheatley M.S."/>
            <person name="Caraballo A."/>
            <person name="Polter S."/>
            <person name="Savka M.A."/>
            <person name="Hudson A.O."/>
        </authorList>
    </citation>
    <scope>NUCLEOTIDE SEQUENCE [LARGE SCALE GENOMIC DNA]</scope>
    <source>
        <strain evidence="8 9">RIT379</strain>
    </source>
</reference>
<dbReference type="InterPro" id="IPR050438">
    <property type="entry name" value="LMW_PTPase"/>
</dbReference>
<dbReference type="PANTHER" id="PTHR11717">
    <property type="entry name" value="LOW MOLECULAR WEIGHT PROTEIN TYROSINE PHOSPHATASE"/>
    <property type="match status" value="1"/>
</dbReference>
<dbReference type="InterPro" id="IPR036196">
    <property type="entry name" value="Ptyr_pPase_sf"/>
</dbReference>
<organism evidence="8 9">
    <name type="scientific">Niallia circulans</name>
    <name type="common">Bacillus circulans</name>
    <dbReference type="NCBI Taxonomy" id="1397"/>
    <lineage>
        <taxon>Bacteria</taxon>
        <taxon>Bacillati</taxon>
        <taxon>Bacillota</taxon>
        <taxon>Bacilli</taxon>
        <taxon>Bacillales</taxon>
        <taxon>Bacillaceae</taxon>
        <taxon>Niallia</taxon>
    </lineage>
</organism>
<dbReference type="InterPro" id="IPR023485">
    <property type="entry name" value="Ptyr_pPase"/>
</dbReference>
<name>A0A0J1IL74_NIACI</name>
<evidence type="ECO:0000256" key="1">
    <source>
        <dbReference type="ARBA" id="ARBA00011063"/>
    </source>
</evidence>
<keyword evidence="3" id="KW-0378">Hydrolase</keyword>
<feature type="active site" evidence="6">
    <location>
        <position position="15"/>
    </location>
</feature>
<evidence type="ECO:0000256" key="5">
    <source>
        <dbReference type="ARBA" id="ARBA00051722"/>
    </source>
</evidence>
<dbReference type="CDD" id="cd16343">
    <property type="entry name" value="LMWPTP"/>
    <property type="match status" value="1"/>
</dbReference>
<proteinExistence type="inferred from homology"/>
<dbReference type="SUPFAM" id="SSF52788">
    <property type="entry name" value="Phosphotyrosine protein phosphatases I"/>
    <property type="match status" value="1"/>
</dbReference>
<evidence type="ECO:0000256" key="2">
    <source>
        <dbReference type="ARBA" id="ARBA00013064"/>
    </source>
</evidence>
<dbReference type="AlphaFoldDB" id="A0A0J1IL74"/>
<evidence type="ECO:0000259" key="7">
    <source>
        <dbReference type="SMART" id="SM00226"/>
    </source>
</evidence>
<evidence type="ECO:0000256" key="3">
    <source>
        <dbReference type="ARBA" id="ARBA00022801"/>
    </source>
</evidence>
<dbReference type="EMBL" id="LDPH01000007">
    <property type="protein sequence ID" value="KLV26747.1"/>
    <property type="molecule type" value="Genomic_DNA"/>
</dbReference>
<comment type="catalytic activity">
    <reaction evidence="5">
        <text>O-phospho-L-tyrosyl-[protein] + H2O = L-tyrosyl-[protein] + phosphate</text>
        <dbReference type="Rhea" id="RHEA:10684"/>
        <dbReference type="Rhea" id="RHEA-COMP:10136"/>
        <dbReference type="Rhea" id="RHEA-COMP:20101"/>
        <dbReference type="ChEBI" id="CHEBI:15377"/>
        <dbReference type="ChEBI" id="CHEBI:43474"/>
        <dbReference type="ChEBI" id="CHEBI:46858"/>
        <dbReference type="ChEBI" id="CHEBI:61978"/>
        <dbReference type="EC" id="3.1.3.48"/>
    </reaction>
</comment>
<evidence type="ECO:0000256" key="4">
    <source>
        <dbReference type="ARBA" id="ARBA00022912"/>
    </source>
</evidence>
<dbReference type="EC" id="3.1.3.48" evidence="2"/>